<dbReference type="InterPro" id="IPR038664">
    <property type="entry name" value="Gar1/Naf1_Cbf5-bd_sf"/>
</dbReference>
<evidence type="ECO:0000256" key="1">
    <source>
        <dbReference type="ARBA" id="ARBA00009801"/>
    </source>
</evidence>
<comment type="subcellular location">
    <subcellularLocation>
        <location evidence="7">Nucleus</location>
        <location evidence="7">Nucleolus</location>
    </subcellularLocation>
</comment>
<comment type="caution">
    <text evidence="9">The sequence shown here is derived from an EMBL/GenBank/DDBJ whole genome shotgun (WGS) entry which is preliminary data.</text>
</comment>
<comment type="function">
    <text evidence="7">Required for ribosome biogenesis. Part of a complex which catalyzes pseudouridylation of rRNA. This involves the isomerization of uridine such that the ribose is subsequently attached to C5, instead of the normal N1. Pseudouridine ("psi") residues may serve to stabilize the conformation of rRNAs.</text>
</comment>
<evidence type="ECO:0000256" key="8">
    <source>
        <dbReference type="SAM" id="MobiDB-lite"/>
    </source>
</evidence>
<keyword evidence="2 7" id="KW-0690">Ribosome biogenesis</keyword>
<dbReference type="InterPro" id="IPR007504">
    <property type="entry name" value="H/ACA_rnp_Gar1/Naf1"/>
</dbReference>
<keyword evidence="6 7" id="KW-0539">Nucleus</keyword>
<comment type="similarity">
    <text evidence="7">Belongs to the GAR1 family.</text>
</comment>
<dbReference type="EMBL" id="JAGTJR010000001">
    <property type="protein sequence ID" value="KAH7064635.1"/>
    <property type="molecule type" value="Genomic_DNA"/>
</dbReference>
<comment type="similarity">
    <text evidence="1">Belongs to the NAF1 family.</text>
</comment>
<keyword evidence="10" id="KW-1185">Reference proteome</keyword>
<dbReference type="SUPFAM" id="SSF50447">
    <property type="entry name" value="Translation proteins"/>
    <property type="match status" value="1"/>
</dbReference>
<dbReference type="PANTHER" id="PTHR31633">
    <property type="entry name" value="H/ACA RIBONUCLEOPROTEIN COMPLEX NON-CORE SUBUNIT NAF1"/>
    <property type="match status" value="1"/>
</dbReference>
<sequence>MQEEYGDEDGGKGTGAQLRTANEVVEQKIEKPDVTVTPEMAITELGNVESVVDNMILIKANTSGEYQVLESGSVLCKDDKTVIGAVADTLGRVQEPLYTVAFNSGEE</sequence>
<gene>
    <name evidence="9" type="ORF">B0J12DRAFT_560697</name>
</gene>
<dbReference type="InterPro" id="IPR009000">
    <property type="entry name" value="Transl_B-barrel_sf"/>
</dbReference>
<evidence type="ECO:0000256" key="2">
    <source>
        <dbReference type="ARBA" id="ARBA00022517"/>
    </source>
</evidence>
<organism evidence="9 10">
    <name type="scientific">Macrophomina phaseolina</name>
    <dbReference type="NCBI Taxonomy" id="35725"/>
    <lineage>
        <taxon>Eukaryota</taxon>
        <taxon>Fungi</taxon>
        <taxon>Dikarya</taxon>
        <taxon>Ascomycota</taxon>
        <taxon>Pezizomycotina</taxon>
        <taxon>Dothideomycetes</taxon>
        <taxon>Dothideomycetes incertae sedis</taxon>
        <taxon>Botryosphaeriales</taxon>
        <taxon>Botryosphaeriaceae</taxon>
        <taxon>Macrophomina</taxon>
    </lineage>
</organism>
<protein>
    <recommendedName>
        <fullName evidence="7">H/ACA ribonucleoprotein complex subunit</fullName>
    </recommendedName>
</protein>
<dbReference type="Proteomes" id="UP000774617">
    <property type="component" value="Unassembled WGS sequence"/>
</dbReference>
<evidence type="ECO:0000256" key="7">
    <source>
        <dbReference type="RuleBase" id="RU364004"/>
    </source>
</evidence>
<evidence type="ECO:0000256" key="3">
    <source>
        <dbReference type="ARBA" id="ARBA00022552"/>
    </source>
</evidence>
<keyword evidence="3 7" id="KW-0698">rRNA processing</keyword>
<keyword evidence="7" id="KW-0687">Ribonucleoprotein</keyword>
<evidence type="ECO:0000313" key="9">
    <source>
        <dbReference type="EMBL" id="KAH7064635.1"/>
    </source>
</evidence>
<keyword evidence="4" id="KW-0597">Phosphoprotein</keyword>
<name>A0ABQ8GTR8_9PEZI</name>
<dbReference type="Gene3D" id="2.40.10.230">
    <property type="entry name" value="Probable tRNA pseudouridine synthase domain"/>
    <property type="match status" value="1"/>
</dbReference>
<feature type="non-terminal residue" evidence="9">
    <location>
        <position position="107"/>
    </location>
</feature>
<evidence type="ECO:0000256" key="6">
    <source>
        <dbReference type="ARBA" id="ARBA00023242"/>
    </source>
</evidence>
<keyword evidence="5 7" id="KW-0694">RNA-binding</keyword>
<reference evidence="9 10" key="1">
    <citation type="journal article" date="2021" name="Nat. Commun.">
        <title>Genetic determinants of endophytism in the Arabidopsis root mycobiome.</title>
        <authorList>
            <person name="Mesny F."/>
            <person name="Miyauchi S."/>
            <person name="Thiergart T."/>
            <person name="Pickel B."/>
            <person name="Atanasova L."/>
            <person name="Karlsson M."/>
            <person name="Huettel B."/>
            <person name="Barry K.W."/>
            <person name="Haridas S."/>
            <person name="Chen C."/>
            <person name="Bauer D."/>
            <person name="Andreopoulos W."/>
            <person name="Pangilinan J."/>
            <person name="LaButti K."/>
            <person name="Riley R."/>
            <person name="Lipzen A."/>
            <person name="Clum A."/>
            <person name="Drula E."/>
            <person name="Henrissat B."/>
            <person name="Kohler A."/>
            <person name="Grigoriev I.V."/>
            <person name="Martin F.M."/>
            <person name="Hacquard S."/>
        </authorList>
    </citation>
    <scope>NUCLEOTIDE SEQUENCE [LARGE SCALE GENOMIC DNA]</scope>
    <source>
        <strain evidence="9 10">MPI-SDFR-AT-0080</strain>
    </source>
</reference>
<dbReference type="PANTHER" id="PTHR31633:SF1">
    <property type="entry name" value="H_ACA RIBONUCLEOPROTEIN COMPLEX NON-CORE SUBUNIT NAF1"/>
    <property type="match status" value="1"/>
</dbReference>
<accession>A0ABQ8GTR8</accession>
<feature type="region of interest" description="Disordered" evidence="8">
    <location>
        <begin position="1"/>
        <end position="21"/>
    </location>
</feature>
<evidence type="ECO:0000256" key="5">
    <source>
        <dbReference type="ARBA" id="ARBA00022884"/>
    </source>
</evidence>
<evidence type="ECO:0000256" key="4">
    <source>
        <dbReference type="ARBA" id="ARBA00022553"/>
    </source>
</evidence>
<comment type="subunit">
    <text evidence="7">Component of the small nucleolar ribonucleoprotein particles containing H/ACA-type snoRNAs (H/ACA snoRNPs).</text>
</comment>
<evidence type="ECO:0000313" key="10">
    <source>
        <dbReference type="Proteomes" id="UP000774617"/>
    </source>
</evidence>
<dbReference type="InterPro" id="IPR040309">
    <property type="entry name" value="Naf1"/>
</dbReference>
<dbReference type="Pfam" id="PF04410">
    <property type="entry name" value="Gar1"/>
    <property type="match status" value="1"/>
</dbReference>
<proteinExistence type="inferred from homology"/>